<reference evidence="1" key="1">
    <citation type="submission" date="2018-05" db="EMBL/GenBank/DDBJ databases">
        <authorList>
            <person name="Lanie J.A."/>
            <person name="Ng W.-L."/>
            <person name="Kazmierczak K.M."/>
            <person name="Andrzejewski T.M."/>
            <person name="Davidsen T.M."/>
            <person name="Wayne K.J."/>
            <person name="Tettelin H."/>
            <person name="Glass J.I."/>
            <person name="Rusch D."/>
            <person name="Podicherti R."/>
            <person name="Tsui H.-C.T."/>
            <person name="Winkler M.E."/>
        </authorList>
    </citation>
    <scope>NUCLEOTIDE SEQUENCE</scope>
</reference>
<feature type="non-terminal residue" evidence="1">
    <location>
        <position position="158"/>
    </location>
</feature>
<proteinExistence type="predicted"/>
<name>A0A382AS95_9ZZZZ</name>
<organism evidence="1">
    <name type="scientific">marine metagenome</name>
    <dbReference type="NCBI Taxonomy" id="408172"/>
    <lineage>
        <taxon>unclassified sequences</taxon>
        <taxon>metagenomes</taxon>
        <taxon>ecological metagenomes</taxon>
    </lineage>
</organism>
<protein>
    <submittedName>
        <fullName evidence="1">Uncharacterized protein</fullName>
    </submittedName>
</protein>
<dbReference type="AlphaFoldDB" id="A0A382AS95"/>
<sequence>MVASFIAIIAAAETNETKVVEAEGFSSKLVAQQQPRQRRVAPSGPCAKRNASDLYCLDLYAVPEVAGANGSVDLGRVPSPFGIAVTPAGHHVHQLTAHIEGLPEPTSLGPYSAYIAWATTPFFEPVIKLGEVDNGVNSLGRIEFNKFLVLITAETSAN</sequence>
<gene>
    <name evidence="1" type="ORF">METZ01_LOCUS156711</name>
</gene>
<evidence type="ECO:0000313" key="1">
    <source>
        <dbReference type="EMBL" id="SVB03857.1"/>
    </source>
</evidence>
<accession>A0A382AS95</accession>
<dbReference type="EMBL" id="UINC01026429">
    <property type="protein sequence ID" value="SVB03857.1"/>
    <property type="molecule type" value="Genomic_DNA"/>
</dbReference>